<name>A0A0F2MGW5_SPOSC</name>
<accession>A0A0F2MGW5</accession>
<evidence type="ECO:0000256" key="2">
    <source>
        <dbReference type="ARBA" id="ARBA00022630"/>
    </source>
</evidence>
<protein>
    <submittedName>
        <fullName evidence="6">FAD-binding protein monooxygenase</fullName>
    </submittedName>
</protein>
<dbReference type="Proteomes" id="UP000033710">
    <property type="component" value="Unassembled WGS sequence"/>
</dbReference>
<dbReference type="VEuPathDB" id="FungiDB:SPSK_07259"/>
<dbReference type="InterPro" id="IPR036188">
    <property type="entry name" value="FAD/NAD-bd_sf"/>
</dbReference>
<keyword evidence="2" id="KW-0285">Flavoprotein</keyword>
<reference evidence="6 7" key="2">
    <citation type="journal article" date="2015" name="Eukaryot. Cell">
        <title>Asexual propagation of a virulent clone complex in a human and feline outbreak of sporotrichosis.</title>
        <authorList>
            <person name="Teixeira Mde M."/>
            <person name="Rodrigues A.M."/>
            <person name="Tsui C.K."/>
            <person name="de Almeida L.G."/>
            <person name="Van Diepeningen A.D."/>
            <person name="van den Ende B.G."/>
            <person name="Fernandes G.F."/>
            <person name="Kano R."/>
            <person name="Hamelin R.C."/>
            <person name="Lopes-Bezerra L.M."/>
            <person name="Vasconcelos A.T."/>
            <person name="de Hoog S."/>
            <person name="de Camargo Z.P."/>
            <person name="Felipe M.S."/>
        </authorList>
    </citation>
    <scope>NUCLEOTIDE SEQUENCE [LARGE SCALE GENOMIC DNA]</scope>
    <source>
        <strain evidence="6 7">1099-18</strain>
    </source>
</reference>
<evidence type="ECO:0000256" key="1">
    <source>
        <dbReference type="ARBA" id="ARBA00001974"/>
    </source>
</evidence>
<comment type="cofactor">
    <cofactor evidence="1">
        <name>FAD</name>
        <dbReference type="ChEBI" id="CHEBI:57692"/>
    </cofactor>
</comment>
<feature type="domain" description="FAD-binding" evidence="5">
    <location>
        <begin position="5"/>
        <end position="387"/>
    </location>
</feature>
<dbReference type="Pfam" id="PF01494">
    <property type="entry name" value="FAD_binding_3"/>
    <property type="match status" value="1"/>
</dbReference>
<dbReference type="GO" id="GO:0016709">
    <property type="term" value="F:oxidoreductase activity, acting on paired donors, with incorporation or reduction of molecular oxygen, NAD(P)H as one donor, and incorporation of one atom of oxygen"/>
    <property type="evidence" value="ECO:0007669"/>
    <property type="project" value="UniProtKB-ARBA"/>
</dbReference>
<dbReference type="SUPFAM" id="SSF51905">
    <property type="entry name" value="FAD/NAD(P)-binding domain"/>
    <property type="match status" value="1"/>
</dbReference>
<organism evidence="6 7">
    <name type="scientific">Sporothrix schenckii 1099-18</name>
    <dbReference type="NCBI Taxonomy" id="1397361"/>
    <lineage>
        <taxon>Eukaryota</taxon>
        <taxon>Fungi</taxon>
        <taxon>Dikarya</taxon>
        <taxon>Ascomycota</taxon>
        <taxon>Pezizomycotina</taxon>
        <taxon>Sordariomycetes</taxon>
        <taxon>Sordariomycetidae</taxon>
        <taxon>Ophiostomatales</taxon>
        <taxon>Ophiostomataceae</taxon>
        <taxon>Sporothrix</taxon>
    </lineage>
</organism>
<proteinExistence type="predicted"/>
<keyword evidence="6" id="KW-0503">Monooxygenase</keyword>
<evidence type="ECO:0000259" key="5">
    <source>
        <dbReference type="Pfam" id="PF01494"/>
    </source>
</evidence>
<gene>
    <name evidence="6" type="ORF">SPSK_07259</name>
</gene>
<dbReference type="GO" id="GO:0071949">
    <property type="term" value="F:FAD binding"/>
    <property type="evidence" value="ECO:0007669"/>
    <property type="project" value="InterPro"/>
</dbReference>
<keyword evidence="3" id="KW-0274">FAD</keyword>
<keyword evidence="4" id="KW-0560">Oxidoreductase</keyword>
<dbReference type="PANTHER" id="PTHR43004:SF19">
    <property type="entry name" value="BINDING MONOOXYGENASE, PUTATIVE (JCVI)-RELATED"/>
    <property type="match status" value="1"/>
</dbReference>
<evidence type="ECO:0000256" key="3">
    <source>
        <dbReference type="ARBA" id="ARBA00022827"/>
    </source>
</evidence>
<dbReference type="InterPro" id="IPR050641">
    <property type="entry name" value="RIFMO-like"/>
</dbReference>
<sequence>MSYDIDVLIVGAGPTGLMLATELTAFGVSLRIIDKAPVRSDKSRALVVQSRGLELLERHGLGRALVARGTLGEGIDIHVCGRRAASLNMRDFDFKDTAFSETLLASQTDTEDLLEAHLLAQLGPGHRGIERPATIRSIVADEDGVNFELVHDNEGGEGVEAGGEGAQGTTEKLRCRYVVGCDGAHSSVRHAANIAFEGDAYEQSFMLCDAHIRNWPGRTPGRAQMFWDKGFMALLPYAEAKGIVRLIACHPLPADASAEARAQQEQPTLETFQRFFADTAHFHGDNMPQLCDPIWVTAFRLHHRVAAAYRSGRLLLAGDAAHIHSPAGGQGMNTGLGDAANLGWKLAVAVRAARSGRATTTAGTPGQTDALLSSYNAERRPVGVTLLKTTDTMFVAATTATPFYVWLRNNVVRWIMPLVLCARRRRERIIGSMNQLRVRYRRSPVVSVSPGWTGVVRGGDRAPDGKVVAAGAATDDVSHLLEHLWQGGRGITSYHLLLFTGTPPSSSWFSSAASRAATASATTKALVTAAENAATTLVPAGLDATVAHIVAGSSAQAQALVEQEQRNVLIDKDAYLHGRYGFGSRPGYALVRPDGHVEHVGWLTSLSELPAWLDDRDAAAAATKASRSWWKWW</sequence>
<evidence type="ECO:0000313" key="6">
    <source>
        <dbReference type="EMBL" id="KJR88080.1"/>
    </source>
</evidence>
<evidence type="ECO:0000313" key="7">
    <source>
        <dbReference type="Proteomes" id="UP000033710"/>
    </source>
</evidence>
<reference evidence="6 7" key="1">
    <citation type="journal article" date="2014" name="BMC Genomics">
        <title>Comparative genomics of the major fungal agents of human and animal Sporotrichosis: Sporothrix schenckii and Sporothrix brasiliensis.</title>
        <authorList>
            <person name="Teixeira M.M."/>
            <person name="de Almeida L.G."/>
            <person name="Kubitschek-Barreira P."/>
            <person name="Alves F.L."/>
            <person name="Kioshima E.S."/>
            <person name="Abadio A.K."/>
            <person name="Fernandes L."/>
            <person name="Derengowski L.S."/>
            <person name="Ferreira K.S."/>
            <person name="Souza R.C."/>
            <person name="Ruiz J.C."/>
            <person name="de Andrade N.C."/>
            <person name="Paes H.C."/>
            <person name="Nicola A.M."/>
            <person name="Albuquerque P."/>
            <person name="Gerber A.L."/>
            <person name="Martins V.P."/>
            <person name="Peconick L.D."/>
            <person name="Neto A.V."/>
            <person name="Chaucanez C.B."/>
            <person name="Silva P.A."/>
            <person name="Cunha O.L."/>
            <person name="de Oliveira F.F."/>
            <person name="dos Santos T.C."/>
            <person name="Barros A.L."/>
            <person name="Soares M.A."/>
            <person name="de Oliveira L.M."/>
            <person name="Marini M.M."/>
            <person name="Villalobos-Duno H."/>
            <person name="Cunha M.M."/>
            <person name="de Hoog S."/>
            <person name="da Silveira J.F."/>
            <person name="Henrissat B."/>
            <person name="Nino-Vega G.A."/>
            <person name="Cisalpino P.S."/>
            <person name="Mora-Montes H.M."/>
            <person name="Almeida S.R."/>
            <person name="Stajich J.E."/>
            <person name="Lopes-Bezerra L.M."/>
            <person name="Vasconcelos A.T."/>
            <person name="Felipe M.S."/>
        </authorList>
    </citation>
    <scope>NUCLEOTIDE SEQUENCE [LARGE SCALE GENOMIC DNA]</scope>
    <source>
        <strain evidence="6 7">1099-18</strain>
    </source>
</reference>
<evidence type="ECO:0000256" key="4">
    <source>
        <dbReference type="ARBA" id="ARBA00023002"/>
    </source>
</evidence>
<dbReference type="OrthoDB" id="1716816at2759"/>
<dbReference type="EMBL" id="AXCR01000004">
    <property type="protein sequence ID" value="KJR88080.1"/>
    <property type="molecule type" value="Genomic_DNA"/>
</dbReference>
<dbReference type="InterPro" id="IPR038220">
    <property type="entry name" value="PHOX_C_sf"/>
</dbReference>
<dbReference type="InterPro" id="IPR002938">
    <property type="entry name" value="FAD-bd"/>
</dbReference>
<dbReference type="PRINTS" id="PR00420">
    <property type="entry name" value="RNGMNOXGNASE"/>
</dbReference>
<comment type="caution">
    <text evidence="6">The sequence shown here is derived from an EMBL/GenBank/DDBJ whole genome shotgun (WGS) entry which is preliminary data.</text>
</comment>
<dbReference type="AlphaFoldDB" id="A0A0F2MGW5"/>
<dbReference type="GeneID" id="27669200"/>
<dbReference type="Gene3D" id="3.50.50.60">
    <property type="entry name" value="FAD/NAD(P)-binding domain"/>
    <property type="match status" value="1"/>
</dbReference>
<dbReference type="Gene3D" id="3.40.30.20">
    <property type="match status" value="1"/>
</dbReference>
<dbReference type="Gene3D" id="3.30.70.2450">
    <property type="match status" value="1"/>
</dbReference>
<dbReference type="PANTHER" id="PTHR43004">
    <property type="entry name" value="TRK SYSTEM POTASSIUM UPTAKE PROTEIN"/>
    <property type="match status" value="1"/>
</dbReference>
<dbReference type="RefSeq" id="XP_016590756.1">
    <property type="nucleotide sequence ID" value="XM_016733923.1"/>
</dbReference>
<dbReference type="KEGG" id="ssck:SPSK_07259"/>